<comment type="caution">
    <text evidence="2">The sequence shown here is derived from an EMBL/GenBank/DDBJ whole genome shotgun (WGS) entry which is preliminary data.</text>
</comment>
<organism evidence="2 3">
    <name type="scientific">Rhizoclosmatium globosum</name>
    <dbReference type="NCBI Taxonomy" id="329046"/>
    <lineage>
        <taxon>Eukaryota</taxon>
        <taxon>Fungi</taxon>
        <taxon>Fungi incertae sedis</taxon>
        <taxon>Chytridiomycota</taxon>
        <taxon>Chytridiomycota incertae sedis</taxon>
        <taxon>Chytridiomycetes</taxon>
        <taxon>Chytridiales</taxon>
        <taxon>Chytriomycetaceae</taxon>
        <taxon>Rhizoclosmatium</taxon>
    </lineage>
</organism>
<dbReference type="EMBL" id="MCGO01000071">
    <property type="protein sequence ID" value="ORY32473.1"/>
    <property type="molecule type" value="Genomic_DNA"/>
</dbReference>
<evidence type="ECO:0000313" key="3">
    <source>
        <dbReference type="Proteomes" id="UP000193642"/>
    </source>
</evidence>
<accession>A0A1Y2BCB5</accession>
<feature type="region of interest" description="Disordered" evidence="1">
    <location>
        <begin position="1"/>
        <end position="138"/>
    </location>
</feature>
<name>A0A1Y2BCB5_9FUNG</name>
<keyword evidence="3" id="KW-1185">Reference proteome</keyword>
<dbReference type="AlphaFoldDB" id="A0A1Y2BCB5"/>
<dbReference type="OrthoDB" id="2133638at2759"/>
<protein>
    <submittedName>
        <fullName evidence="2">Uncharacterized protein</fullName>
    </submittedName>
</protein>
<reference evidence="2 3" key="1">
    <citation type="submission" date="2016-07" db="EMBL/GenBank/DDBJ databases">
        <title>Pervasive Adenine N6-methylation of Active Genes in Fungi.</title>
        <authorList>
            <consortium name="DOE Joint Genome Institute"/>
            <person name="Mondo S.J."/>
            <person name="Dannebaum R.O."/>
            <person name="Kuo R.C."/>
            <person name="Labutti K."/>
            <person name="Haridas S."/>
            <person name="Kuo A."/>
            <person name="Salamov A."/>
            <person name="Ahrendt S.R."/>
            <person name="Lipzen A."/>
            <person name="Sullivan W."/>
            <person name="Andreopoulos W.B."/>
            <person name="Clum A."/>
            <person name="Lindquist E."/>
            <person name="Daum C."/>
            <person name="Ramamoorthy G.K."/>
            <person name="Gryganskyi A."/>
            <person name="Culley D."/>
            <person name="Magnuson J.K."/>
            <person name="James T.Y."/>
            <person name="O'Malley M.A."/>
            <person name="Stajich J.E."/>
            <person name="Spatafora J.W."/>
            <person name="Visel A."/>
            <person name="Grigoriev I.V."/>
        </authorList>
    </citation>
    <scope>NUCLEOTIDE SEQUENCE [LARGE SCALE GENOMIC DNA]</scope>
    <source>
        <strain evidence="2 3">JEL800</strain>
    </source>
</reference>
<proteinExistence type="predicted"/>
<feature type="compositionally biased region" description="Polar residues" evidence="1">
    <location>
        <begin position="23"/>
        <end position="104"/>
    </location>
</feature>
<dbReference type="Proteomes" id="UP000193642">
    <property type="component" value="Unassembled WGS sequence"/>
</dbReference>
<evidence type="ECO:0000313" key="2">
    <source>
        <dbReference type="EMBL" id="ORY32473.1"/>
    </source>
</evidence>
<feature type="compositionally biased region" description="Low complexity" evidence="1">
    <location>
        <begin position="105"/>
        <end position="115"/>
    </location>
</feature>
<gene>
    <name evidence="2" type="ORF">BCR33DRAFT_723492</name>
</gene>
<evidence type="ECO:0000256" key="1">
    <source>
        <dbReference type="SAM" id="MobiDB-lite"/>
    </source>
</evidence>
<sequence>MDLTDVTHSDSLPALPTAAKQVPSDSAPGTITGSATLTEVNSDSQSISISVENVESPTQLQQLATQESEYHSCQGSAPNSHRNSLTVPPQSFTSPQYTQQPLRHSTTSVPSSSTPALNSSGVASPAPSRPETPWGSSDILSAATTASTPLIGTPTTTLHMAFHTKLGWMTWKDRESSLFALFERVFGCTRAELKFGEAMDTIGVDVEVPTAQVASLEKELRKKYLLAEIDKIHGVSPSVRAPDARLLRTSKSLGSGVLEGNTKSSILSLQDRIKALHKCHESRRKEVDAILAQWDSMKTVLNDKAVKMDAKIEAKPPRMVEIESWVVDRLMQELKTVQEW</sequence>